<keyword evidence="3" id="KW-1185">Reference proteome</keyword>
<evidence type="ECO:0000256" key="1">
    <source>
        <dbReference type="SAM" id="MobiDB-lite"/>
    </source>
</evidence>
<reference evidence="2 3" key="1">
    <citation type="submission" date="2018-11" db="EMBL/GenBank/DDBJ databases">
        <title>Microbial catabolism of amino acid.</title>
        <authorList>
            <person name="Hibi M."/>
            <person name="Ogawa J."/>
        </authorList>
    </citation>
    <scope>NUCLEOTIDE SEQUENCE [LARGE SCALE GENOMIC DNA]</scope>
    <source>
        <strain evidence="2 3">C31-06</strain>
    </source>
</reference>
<evidence type="ECO:0000313" key="2">
    <source>
        <dbReference type="EMBL" id="GCE38917.1"/>
    </source>
</evidence>
<proteinExistence type="predicted"/>
<sequence>MTAPPFRTPRRTVRNTLASARTVHRLDSAPPESNRHDRAPAE</sequence>
<feature type="region of interest" description="Disordered" evidence="1">
    <location>
        <begin position="1"/>
        <end position="42"/>
    </location>
</feature>
<accession>A0A402C5U5</accession>
<feature type="compositionally biased region" description="Basic and acidic residues" evidence="1">
    <location>
        <begin position="33"/>
        <end position="42"/>
    </location>
</feature>
<protein>
    <submittedName>
        <fullName evidence="2">Uncharacterized protein</fullName>
    </submittedName>
</protein>
<gene>
    <name evidence="2" type="ORF">Rhow_002441</name>
</gene>
<dbReference type="Proteomes" id="UP000287519">
    <property type="component" value="Unassembled WGS sequence"/>
</dbReference>
<name>A0A402C5U5_RHOWR</name>
<dbReference type="AlphaFoldDB" id="A0A402C5U5"/>
<organism evidence="2 3">
    <name type="scientific">Rhodococcus wratislaviensis</name>
    <name type="common">Tsukamurella wratislaviensis</name>
    <dbReference type="NCBI Taxonomy" id="44752"/>
    <lineage>
        <taxon>Bacteria</taxon>
        <taxon>Bacillati</taxon>
        <taxon>Actinomycetota</taxon>
        <taxon>Actinomycetes</taxon>
        <taxon>Mycobacteriales</taxon>
        <taxon>Nocardiaceae</taxon>
        <taxon>Rhodococcus</taxon>
    </lineage>
</organism>
<dbReference type="EMBL" id="BHYM01000023">
    <property type="protein sequence ID" value="GCE38917.1"/>
    <property type="molecule type" value="Genomic_DNA"/>
</dbReference>
<comment type="caution">
    <text evidence="2">The sequence shown here is derived from an EMBL/GenBank/DDBJ whole genome shotgun (WGS) entry which is preliminary data.</text>
</comment>
<evidence type="ECO:0000313" key="3">
    <source>
        <dbReference type="Proteomes" id="UP000287519"/>
    </source>
</evidence>